<reference evidence="2" key="1">
    <citation type="submission" date="2015-06" db="EMBL/GenBank/DDBJ databases">
        <authorList>
            <person name="Joergensen T."/>
        </authorList>
    </citation>
    <scope>NUCLEOTIDE SEQUENCE</scope>
    <source>
        <plasmid evidence="2">pRGRH0742</plasmid>
    </source>
</reference>
<accession>A0A0H5Q2R7</accession>
<protein>
    <submittedName>
        <fullName evidence="2">Uncharacterized protein</fullName>
    </submittedName>
</protein>
<evidence type="ECO:0000256" key="1">
    <source>
        <dbReference type="SAM" id="MobiDB-lite"/>
    </source>
</evidence>
<geneLocation type="plasmid" evidence="2">
    <name>pRGRH0742</name>
</geneLocation>
<sequence length="160" mass="17692">MSTTKPRITITLEPVTALQLKRISELTGNSQSSMVSEVLEQAVPVFERLIKVLEAAQAAQQSAQVAQRSVKVQSVKNLDAAQRRIEKQMGLVLDDFDETTAPLLKELEQVTRRARRKVGDAALHTHSGEPVGRKLTPPSNRGVRSNLTDRKTTSQKRVKA</sequence>
<evidence type="ECO:0000313" key="2">
    <source>
        <dbReference type="EMBL" id="CRY95709.1"/>
    </source>
</evidence>
<proteinExistence type="predicted"/>
<feature type="compositionally biased region" description="Polar residues" evidence="1">
    <location>
        <begin position="137"/>
        <end position="146"/>
    </location>
</feature>
<organism evidence="2">
    <name type="scientific">uncultured prokaryote</name>
    <dbReference type="NCBI Taxonomy" id="198431"/>
    <lineage>
        <taxon>unclassified sequences</taxon>
        <taxon>environmental samples</taxon>
    </lineage>
</organism>
<dbReference type="AlphaFoldDB" id="A0A0H5Q2R7"/>
<feature type="region of interest" description="Disordered" evidence="1">
    <location>
        <begin position="116"/>
        <end position="160"/>
    </location>
</feature>
<name>A0A0H5Q2R7_9ZZZZ</name>
<reference evidence="2" key="2">
    <citation type="submission" date="2015-07" db="EMBL/GenBank/DDBJ databases">
        <title>Plasmids, circular viruses and viroids from rat gut.</title>
        <authorList>
            <person name="Jorgensen T.J."/>
            <person name="Hansen M.A."/>
            <person name="Xu Z."/>
            <person name="Tabak M.A."/>
            <person name="Sorensen S.J."/>
            <person name="Hansen L.H."/>
        </authorList>
    </citation>
    <scope>NUCLEOTIDE SEQUENCE</scope>
    <source>
        <plasmid evidence="2">pRGRH0742</plasmid>
    </source>
</reference>
<dbReference type="EMBL" id="LN853353">
    <property type="protein sequence ID" value="CRY95709.1"/>
    <property type="molecule type" value="Genomic_DNA"/>
</dbReference>
<keyword evidence="2" id="KW-0614">Plasmid</keyword>